<dbReference type="InterPro" id="IPR050766">
    <property type="entry name" value="Bact_Lucif_Oxidored"/>
</dbReference>
<dbReference type="RefSeq" id="WP_104520934.1">
    <property type="nucleotide sequence ID" value="NZ_NHRY01000229.1"/>
</dbReference>
<organism evidence="6 7">
    <name type="scientific">Rhodopila globiformis</name>
    <name type="common">Rhodopseudomonas globiformis</name>
    <dbReference type="NCBI Taxonomy" id="1071"/>
    <lineage>
        <taxon>Bacteria</taxon>
        <taxon>Pseudomonadati</taxon>
        <taxon>Pseudomonadota</taxon>
        <taxon>Alphaproteobacteria</taxon>
        <taxon>Acetobacterales</taxon>
        <taxon>Acetobacteraceae</taxon>
        <taxon>Rhodopila</taxon>
    </lineage>
</organism>
<dbReference type="PANTHER" id="PTHR30137">
    <property type="entry name" value="LUCIFERASE-LIKE MONOOXYGENASE"/>
    <property type="match status" value="1"/>
</dbReference>
<comment type="similarity">
    <text evidence="1">Belongs to the bacterial luciferase oxidoreductase family.</text>
</comment>
<dbReference type="GO" id="GO:0016705">
    <property type="term" value="F:oxidoreductase activity, acting on paired donors, with incorporation or reduction of molecular oxygen"/>
    <property type="evidence" value="ECO:0007669"/>
    <property type="project" value="InterPro"/>
</dbReference>
<dbReference type="Gene3D" id="3.20.20.30">
    <property type="entry name" value="Luciferase-like domain"/>
    <property type="match status" value="1"/>
</dbReference>
<name>A0A2S6N418_RHOGL</name>
<dbReference type="GO" id="GO:0005829">
    <property type="term" value="C:cytosol"/>
    <property type="evidence" value="ECO:0007669"/>
    <property type="project" value="TreeGrafter"/>
</dbReference>
<dbReference type="InterPro" id="IPR011251">
    <property type="entry name" value="Luciferase-like_dom"/>
</dbReference>
<accession>A0A2S6N418</accession>
<evidence type="ECO:0000259" key="5">
    <source>
        <dbReference type="Pfam" id="PF00296"/>
    </source>
</evidence>
<dbReference type="GO" id="GO:0004497">
    <property type="term" value="F:monooxygenase activity"/>
    <property type="evidence" value="ECO:0007669"/>
    <property type="project" value="UniProtKB-KW"/>
</dbReference>
<dbReference type="OrthoDB" id="9780518at2"/>
<dbReference type="AlphaFoldDB" id="A0A2S6N418"/>
<keyword evidence="2" id="KW-0285">Flavoprotein</keyword>
<dbReference type="PANTHER" id="PTHR30137:SF16">
    <property type="entry name" value="BLL0895 PROTEIN"/>
    <property type="match status" value="1"/>
</dbReference>
<proteinExistence type="inferred from homology"/>
<dbReference type="Pfam" id="PF00296">
    <property type="entry name" value="Bac_luciferase"/>
    <property type="match status" value="1"/>
</dbReference>
<evidence type="ECO:0000313" key="7">
    <source>
        <dbReference type="Proteomes" id="UP000239724"/>
    </source>
</evidence>
<reference evidence="6 7" key="1">
    <citation type="journal article" date="2018" name="Arch. Microbiol.">
        <title>New insights into the metabolic potential of the phototrophic purple bacterium Rhodopila globiformis DSM 161(T) from its draft genome sequence and evidence for a vanadium-dependent nitrogenase.</title>
        <authorList>
            <person name="Imhoff J.F."/>
            <person name="Rahn T."/>
            <person name="Kunzel S."/>
            <person name="Neulinger S.C."/>
        </authorList>
    </citation>
    <scope>NUCLEOTIDE SEQUENCE [LARGE SCALE GENOMIC DNA]</scope>
    <source>
        <strain evidence="6 7">DSM 161</strain>
    </source>
</reference>
<dbReference type="InterPro" id="IPR036661">
    <property type="entry name" value="Luciferase-like_sf"/>
</dbReference>
<evidence type="ECO:0000256" key="3">
    <source>
        <dbReference type="ARBA" id="ARBA00023002"/>
    </source>
</evidence>
<keyword evidence="3" id="KW-0560">Oxidoreductase</keyword>
<dbReference type="EMBL" id="NHRY01000229">
    <property type="protein sequence ID" value="PPQ29317.1"/>
    <property type="molecule type" value="Genomic_DNA"/>
</dbReference>
<evidence type="ECO:0000313" key="6">
    <source>
        <dbReference type="EMBL" id="PPQ29317.1"/>
    </source>
</evidence>
<evidence type="ECO:0000256" key="2">
    <source>
        <dbReference type="ARBA" id="ARBA00022630"/>
    </source>
</evidence>
<dbReference type="Proteomes" id="UP000239724">
    <property type="component" value="Unassembled WGS sequence"/>
</dbReference>
<gene>
    <name evidence="6" type="ORF">CCS01_21815</name>
</gene>
<sequence>MKFGIFEHMDYAGVPLRQQIEQRLQLIEAYDRLGFHAYHLAEHHGTPLGLAPSPGIFMAAVAQRTRRLRFGPLVYLLPLYHPLRLIEEICMLDHMSGGRYEVGVGKGVSPIEVGFFGIDPSQGQRQYVEALQVIRQGLTSDQLIHAGEFYRFDKVPMVLKPLQQPHPPLWYGVLNPETSVWAAANDVNLVTLLPAEATRAVTDRYRHEWAALGKPPEKLPLLGLIRHMVLAEDEASALRAAEHGYRLWRRNMEILWVQHGMVLPLPLPPEFEPLRDHGGAFAGTPAAARDYVAAQVEAAGVNYFVADVAFGDLTFDDAMRTADLLAREVMPAFADRA</sequence>
<keyword evidence="7" id="KW-1185">Reference proteome</keyword>
<feature type="domain" description="Luciferase-like" evidence="5">
    <location>
        <begin position="1"/>
        <end position="245"/>
    </location>
</feature>
<protein>
    <recommendedName>
        <fullName evidence="5">Luciferase-like domain-containing protein</fullName>
    </recommendedName>
</protein>
<comment type="caution">
    <text evidence="6">The sequence shown here is derived from an EMBL/GenBank/DDBJ whole genome shotgun (WGS) entry which is preliminary data.</text>
</comment>
<keyword evidence="4" id="KW-0503">Monooxygenase</keyword>
<dbReference type="SUPFAM" id="SSF51679">
    <property type="entry name" value="Bacterial luciferase-like"/>
    <property type="match status" value="1"/>
</dbReference>
<evidence type="ECO:0000256" key="1">
    <source>
        <dbReference type="ARBA" id="ARBA00010426"/>
    </source>
</evidence>
<evidence type="ECO:0000256" key="4">
    <source>
        <dbReference type="ARBA" id="ARBA00023033"/>
    </source>
</evidence>